<dbReference type="InterPro" id="IPR041581">
    <property type="entry name" value="Glyoxalase_6"/>
</dbReference>
<protein>
    <recommendedName>
        <fullName evidence="1">Glyoxalase-like domain-containing protein</fullName>
    </recommendedName>
</protein>
<proteinExistence type="predicted"/>
<dbReference type="Proteomes" id="UP001501581">
    <property type="component" value="Unassembled WGS sequence"/>
</dbReference>
<comment type="caution">
    <text evidence="2">The sequence shown here is derived from an EMBL/GenBank/DDBJ whole genome shotgun (WGS) entry which is preliminary data.</text>
</comment>
<evidence type="ECO:0000259" key="1">
    <source>
        <dbReference type="Pfam" id="PF18029"/>
    </source>
</evidence>
<reference evidence="2 3" key="1">
    <citation type="journal article" date="2019" name="Int. J. Syst. Evol. Microbiol.">
        <title>The Global Catalogue of Microorganisms (GCM) 10K type strain sequencing project: providing services to taxonomists for standard genome sequencing and annotation.</title>
        <authorList>
            <consortium name="The Broad Institute Genomics Platform"/>
            <consortium name="The Broad Institute Genome Sequencing Center for Infectious Disease"/>
            <person name="Wu L."/>
            <person name="Ma J."/>
        </authorList>
    </citation>
    <scope>NUCLEOTIDE SEQUENCE [LARGE SCALE GENOMIC DNA]</scope>
    <source>
        <strain evidence="2 3">JCM 13008</strain>
    </source>
</reference>
<evidence type="ECO:0000313" key="3">
    <source>
        <dbReference type="Proteomes" id="UP001501581"/>
    </source>
</evidence>
<dbReference type="InterPro" id="IPR029068">
    <property type="entry name" value="Glyas_Bleomycin-R_OHBP_Dase"/>
</dbReference>
<dbReference type="Pfam" id="PF18029">
    <property type="entry name" value="Glyoxalase_6"/>
    <property type="match status" value="1"/>
</dbReference>
<dbReference type="EMBL" id="BAAALG010000005">
    <property type="protein sequence ID" value="GAA1097632.1"/>
    <property type="molecule type" value="Genomic_DNA"/>
</dbReference>
<keyword evidence="3" id="KW-1185">Reference proteome</keyword>
<accession>A0ABN1TQ78</accession>
<feature type="domain" description="Glyoxalase-like" evidence="1">
    <location>
        <begin position="59"/>
        <end position="172"/>
    </location>
</feature>
<sequence length="184" mass="19921">MDAVSSGCGCRWGSWTHASSPCRGVNGRAEGPAWHRKALATGPGAGHGGVMTSLIAHTSVDCRNAYQLSIFWKQVIGYSDIPGDPNLPGHEECMIEDADSGHRVLFIEVPEEKTVKTRLHFDLRPRTGTQAEEVDRLLGIGARQVADHRDIHGPGTGWVILADPEGNEFCILRSLSEVEQNAAN</sequence>
<name>A0ABN1TQ78_9ACTN</name>
<gene>
    <name evidence="2" type="ORF">GCM10009668_13460</name>
</gene>
<dbReference type="CDD" id="cd06587">
    <property type="entry name" value="VOC"/>
    <property type="match status" value="1"/>
</dbReference>
<dbReference type="PANTHER" id="PTHR35908">
    <property type="entry name" value="HYPOTHETICAL FUSION PROTEIN"/>
    <property type="match status" value="1"/>
</dbReference>
<dbReference type="PANTHER" id="PTHR35908:SF1">
    <property type="entry name" value="CONSERVED PROTEIN"/>
    <property type="match status" value="1"/>
</dbReference>
<dbReference type="SUPFAM" id="SSF54593">
    <property type="entry name" value="Glyoxalase/Bleomycin resistance protein/Dihydroxybiphenyl dioxygenase"/>
    <property type="match status" value="1"/>
</dbReference>
<evidence type="ECO:0000313" key="2">
    <source>
        <dbReference type="EMBL" id="GAA1097632.1"/>
    </source>
</evidence>
<dbReference type="Gene3D" id="3.10.180.10">
    <property type="entry name" value="2,3-Dihydroxybiphenyl 1,2-Dioxygenase, domain 1"/>
    <property type="match status" value="1"/>
</dbReference>
<organism evidence="2 3">
    <name type="scientific">Nocardioides dubius</name>
    <dbReference type="NCBI Taxonomy" id="317019"/>
    <lineage>
        <taxon>Bacteria</taxon>
        <taxon>Bacillati</taxon>
        <taxon>Actinomycetota</taxon>
        <taxon>Actinomycetes</taxon>
        <taxon>Propionibacteriales</taxon>
        <taxon>Nocardioidaceae</taxon>
        <taxon>Nocardioides</taxon>
    </lineage>
</organism>